<dbReference type="PANTHER" id="PTHR12027">
    <property type="entry name" value="WNT RELATED"/>
    <property type="match status" value="1"/>
</dbReference>
<gene>
    <name evidence="10" type="primary">WntP</name>
</gene>
<keyword evidence="5" id="KW-0272">Extracellular matrix</keyword>
<keyword evidence="9" id="KW-0732">Signal</keyword>
<organism evidence="10">
    <name type="scientific">Sycon ciliatum</name>
    <dbReference type="NCBI Taxonomy" id="27933"/>
    <lineage>
        <taxon>Eukaryota</taxon>
        <taxon>Metazoa</taxon>
        <taxon>Porifera</taxon>
        <taxon>Calcarea</taxon>
        <taxon>Calcaronea</taxon>
        <taxon>Leucosolenida</taxon>
        <taxon>Sycettidae</taxon>
        <taxon>Sycon</taxon>
    </lineage>
</organism>
<dbReference type="SMART" id="SM00097">
    <property type="entry name" value="WNT1"/>
    <property type="match status" value="1"/>
</dbReference>
<dbReference type="GO" id="GO:0005109">
    <property type="term" value="F:frizzled binding"/>
    <property type="evidence" value="ECO:0007669"/>
    <property type="project" value="TreeGrafter"/>
</dbReference>
<evidence type="ECO:0000256" key="8">
    <source>
        <dbReference type="RuleBase" id="RU003500"/>
    </source>
</evidence>
<dbReference type="AlphaFoldDB" id="A0A077SQM9"/>
<dbReference type="EMBL" id="HG973364">
    <property type="protein sequence ID" value="CDO67903.1"/>
    <property type="molecule type" value="mRNA"/>
</dbReference>
<protein>
    <recommendedName>
        <fullName evidence="8">Protein Wnt</fullName>
    </recommendedName>
</protein>
<evidence type="ECO:0000256" key="1">
    <source>
        <dbReference type="ARBA" id="ARBA00004498"/>
    </source>
</evidence>
<evidence type="ECO:0000256" key="4">
    <source>
        <dbReference type="ARBA" id="ARBA00022525"/>
    </source>
</evidence>
<keyword evidence="6 8" id="KW-0879">Wnt signaling pathway</keyword>
<evidence type="ECO:0000256" key="9">
    <source>
        <dbReference type="SAM" id="SignalP"/>
    </source>
</evidence>
<keyword evidence="7" id="KW-1015">Disulfide bond</keyword>
<dbReference type="GO" id="GO:0005125">
    <property type="term" value="F:cytokine activity"/>
    <property type="evidence" value="ECO:0007669"/>
    <property type="project" value="TreeGrafter"/>
</dbReference>
<keyword evidence="3 8" id="KW-0217">Developmental protein</keyword>
<dbReference type="GO" id="GO:0060070">
    <property type="term" value="P:canonical Wnt signaling pathway"/>
    <property type="evidence" value="ECO:0007669"/>
    <property type="project" value="TreeGrafter"/>
</dbReference>
<reference evidence="10" key="1">
    <citation type="journal article" date="2014" name="Nat. Commun.">
        <title>Developmental gene expression provides clues to relationships between sponge and eumetazoan body plans.</title>
        <authorList>
            <person name="Leininger S."/>
            <person name="Adamski M."/>
            <person name="Bergum B."/>
            <person name="Guder C."/>
            <person name="Liu J."/>
            <person name="Laplante M."/>
            <person name="Brate J."/>
            <person name="Hoffmann F."/>
            <person name="Fortunato S."/>
            <person name="Jordal S."/>
            <person name="Rapp H.T."/>
            <person name="Adamska M."/>
        </authorList>
    </citation>
    <scope>NUCLEOTIDE SEQUENCE</scope>
</reference>
<comment type="function">
    <text evidence="8">Ligand for members of the frizzled family of seven transmembrane receptors.</text>
</comment>
<dbReference type="GO" id="GO:0005615">
    <property type="term" value="C:extracellular space"/>
    <property type="evidence" value="ECO:0007669"/>
    <property type="project" value="TreeGrafter"/>
</dbReference>
<dbReference type="GO" id="GO:0045165">
    <property type="term" value="P:cell fate commitment"/>
    <property type="evidence" value="ECO:0007669"/>
    <property type="project" value="TreeGrafter"/>
</dbReference>
<evidence type="ECO:0000256" key="7">
    <source>
        <dbReference type="ARBA" id="ARBA00023157"/>
    </source>
</evidence>
<comment type="subcellular location">
    <subcellularLocation>
        <location evidence="1 8">Secreted</location>
        <location evidence="1 8">Extracellular space</location>
        <location evidence="1 8">Extracellular matrix</location>
    </subcellularLocation>
</comment>
<accession>A0A077SQM9</accession>
<keyword evidence="4" id="KW-0964">Secreted</keyword>
<dbReference type="Pfam" id="PF00110">
    <property type="entry name" value="wnt"/>
    <property type="match status" value="1"/>
</dbReference>
<evidence type="ECO:0000256" key="5">
    <source>
        <dbReference type="ARBA" id="ARBA00022530"/>
    </source>
</evidence>
<comment type="similarity">
    <text evidence="2 8">Belongs to the Wnt family.</text>
</comment>
<evidence type="ECO:0000313" key="10">
    <source>
        <dbReference type="EMBL" id="CDO67903.1"/>
    </source>
</evidence>
<evidence type="ECO:0000256" key="3">
    <source>
        <dbReference type="ARBA" id="ARBA00022473"/>
    </source>
</evidence>
<dbReference type="InterPro" id="IPR005817">
    <property type="entry name" value="Wnt"/>
</dbReference>
<evidence type="ECO:0000256" key="6">
    <source>
        <dbReference type="ARBA" id="ARBA00022687"/>
    </source>
</evidence>
<evidence type="ECO:0000256" key="2">
    <source>
        <dbReference type="ARBA" id="ARBA00005683"/>
    </source>
</evidence>
<feature type="signal peptide" evidence="9">
    <location>
        <begin position="1"/>
        <end position="22"/>
    </location>
</feature>
<name>A0A077SQM9_9METZ</name>
<feature type="chain" id="PRO_5001724030" description="Protein Wnt" evidence="9">
    <location>
        <begin position="23"/>
        <end position="382"/>
    </location>
</feature>
<proteinExistence type="evidence at transcript level"/>
<sequence length="382" mass="43622">MASFVRPLALITLLALCATVCTKRSTDGRLGQEPFDLSRTVQRAVRRPYFRQRQYEKSVLEHHMTESWLEILKEASEWLSSHCACQFGRNMWNCTTSSWKKFLLRAHPEAGYFRAALSASVVFHTARHCAMGKITCYMGNTTNSKNPSHLEYKLFFSDFAKKQTFCDYHFTEGLRAAKILDILDGFFFHAMSKSKKRRWSRSRDLHTNYYNNAVGREKIKDIRPHLRCFCSGPSGTCVLKTCSYVETKRMLTRTADALYQQYQKFVNGGTAAVESARALIAEAQAQPRPATVATHRNMSVIATRHSPNYCRRNSNWGLLGPRGRSCREACGENVEYFTGSPACNEICCGRLHTHVTEYQCDCKLEDWDLRCKICSRAVTVCA</sequence>